<proteinExistence type="predicted"/>
<dbReference type="EMBL" id="VYWW01000059">
    <property type="protein sequence ID" value="KAA9320104.1"/>
    <property type="molecule type" value="Genomic_DNA"/>
</dbReference>
<accession>A0A2I1XPG0</accession>
<protein>
    <submittedName>
        <fullName evidence="1">Uncharacterized protein</fullName>
    </submittedName>
</protein>
<evidence type="ECO:0000313" key="1">
    <source>
        <dbReference type="EMBL" id="KAA9320104.1"/>
    </source>
</evidence>
<sequence>MKLLDKFSHRFNKSLFDEETYSDLLYKWNERAIKATSQVTCDAQRIEKLSKQINETYKAEGNNLNPTELLIKLEKIESILNEINDNLKIVQQFRISNELNLEDINKRNYAK</sequence>
<dbReference type="RefSeq" id="WP_006588552.1">
    <property type="nucleotide sequence ID" value="NZ_CATOUX010000011.1"/>
</dbReference>
<comment type="caution">
    <text evidence="1">The sequence shown here is derived from an EMBL/GenBank/DDBJ whole genome shotgun (WGS) entry which is preliminary data.</text>
</comment>
<gene>
    <name evidence="1" type="ORF">F6H94_08495</name>
</gene>
<dbReference type="AlphaFoldDB" id="A0A2I1XPG0"/>
<organism evidence="1 2">
    <name type="scientific">Lactobacillus jensenii</name>
    <dbReference type="NCBI Taxonomy" id="109790"/>
    <lineage>
        <taxon>Bacteria</taxon>
        <taxon>Bacillati</taxon>
        <taxon>Bacillota</taxon>
        <taxon>Bacilli</taxon>
        <taxon>Lactobacillales</taxon>
        <taxon>Lactobacillaceae</taxon>
        <taxon>Lactobacillus</taxon>
    </lineage>
</organism>
<dbReference type="Proteomes" id="UP000327236">
    <property type="component" value="Unassembled WGS sequence"/>
</dbReference>
<reference evidence="1 2" key="1">
    <citation type="submission" date="2019-09" db="EMBL/GenBank/DDBJ databases">
        <title>Draft genome sequence assemblies of isolates from the urinary tract.</title>
        <authorList>
            <person name="Mores C.R."/>
            <person name="Putonti C."/>
            <person name="Wolfe A.J."/>
        </authorList>
    </citation>
    <scope>NUCLEOTIDE SEQUENCE [LARGE SCALE GENOMIC DNA]</scope>
    <source>
        <strain evidence="1 2">UMB246</strain>
    </source>
</reference>
<name>A0A2I1XPG0_LACJE</name>
<dbReference type="OrthoDB" id="9888467at2"/>
<evidence type="ECO:0000313" key="2">
    <source>
        <dbReference type="Proteomes" id="UP000327236"/>
    </source>
</evidence>